<evidence type="ECO:0000313" key="3">
    <source>
        <dbReference type="Proteomes" id="UP001597314"/>
    </source>
</evidence>
<dbReference type="Proteomes" id="UP001597314">
    <property type="component" value="Unassembled WGS sequence"/>
</dbReference>
<reference evidence="3" key="1">
    <citation type="journal article" date="2019" name="Int. J. Syst. Evol. Microbiol.">
        <title>The Global Catalogue of Microorganisms (GCM) 10K type strain sequencing project: providing services to taxonomists for standard genome sequencing and annotation.</title>
        <authorList>
            <consortium name="The Broad Institute Genomics Platform"/>
            <consortium name="The Broad Institute Genome Sequencing Center for Infectious Disease"/>
            <person name="Wu L."/>
            <person name="Ma J."/>
        </authorList>
    </citation>
    <scope>NUCLEOTIDE SEQUENCE [LARGE SCALE GENOMIC DNA]</scope>
    <source>
        <strain evidence="3">CGMCC 1.6774</strain>
    </source>
</reference>
<keyword evidence="3" id="KW-1185">Reference proteome</keyword>
<feature type="region of interest" description="Disordered" evidence="1">
    <location>
        <begin position="107"/>
        <end position="137"/>
    </location>
</feature>
<name>A0ABW5AEP5_9BRAD</name>
<organism evidence="2 3">
    <name type="scientific">Rhodoplanes azumiensis</name>
    <dbReference type="NCBI Taxonomy" id="1897628"/>
    <lineage>
        <taxon>Bacteria</taxon>
        <taxon>Pseudomonadati</taxon>
        <taxon>Pseudomonadota</taxon>
        <taxon>Alphaproteobacteria</taxon>
        <taxon>Hyphomicrobiales</taxon>
        <taxon>Nitrobacteraceae</taxon>
        <taxon>Rhodoplanes</taxon>
    </lineage>
</organism>
<evidence type="ECO:0000256" key="1">
    <source>
        <dbReference type="SAM" id="MobiDB-lite"/>
    </source>
</evidence>
<proteinExistence type="predicted"/>
<feature type="compositionally biased region" description="Polar residues" evidence="1">
    <location>
        <begin position="121"/>
        <end position="135"/>
    </location>
</feature>
<comment type="caution">
    <text evidence="2">The sequence shown here is derived from an EMBL/GenBank/DDBJ whole genome shotgun (WGS) entry which is preliminary data.</text>
</comment>
<dbReference type="RefSeq" id="WP_378476588.1">
    <property type="nucleotide sequence ID" value="NZ_JBHUIW010000003.1"/>
</dbReference>
<dbReference type="EMBL" id="JBHUIW010000003">
    <property type="protein sequence ID" value="MFD2181404.1"/>
    <property type="molecule type" value="Genomic_DNA"/>
</dbReference>
<sequence>MPLDSFLAADIARLRIAHDALVVEVKLLRLRLRLDRARQSELKTACDRAFARCMTALRRYAETCRKANYDENQPCVPAGNPDGGQWTSEGGGGEALARQDELEILSDVTPDNDWTPGARYAQSNTTSGSRSNAGQGLTGSVRLAARRFSPAREAECEAQYKQDVFHCRMVGLSTCYAQASLRYANCLQGLPIPPLNY</sequence>
<evidence type="ECO:0000313" key="2">
    <source>
        <dbReference type="EMBL" id="MFD2181404.1"/>
    </source>
</evidence>
<gene>
    <name evidence="2" type="ORF">ACFSOX_04510</name>
</gene>
<accession>A0ABW5AEP5</accession>
<protein>
    <submittedName>
        <fullName evidence="2">Uncharacterized protein</fullName>
    </submittedName>
</protein>